<protein>
    <submittedName>
        <fullName evidence="2">Uncharacterized protein</fullName>
    </submittedName>
</protein>
<reference evidence="2 3" key="1">
    <citation type="journal article" date="2018" name="Sci. Rep.">
        <title>Comparative analysis of the Pocillopora damicornis genome highlights role of immune system in coral evolution.</title>
        <authorList>
            <person name="Cunning R."/>
            <person name="Bay R.A."/>
            <person name="Gillette P."/>
            <person name="Baker A.C."/>
            <person name="Traylor-Knowles N."/>
        </authorList>
    </citation>
    <scope>NUCLEOTIDE SEQUENCE [LARGE SCALE GENOMIC DNA]</scope>
    <source>
        <strain evidence="2">RSMAS</strain>
        <tissue evidence="2">Whole animal</tissue>
    </source>
</reference>
<dbReference type="Proteomes" id="UP000275408">
    <property type="component" value="Unassembled WGS sequence"/>
</dbReference>
<name>A0A3M6TJ39_POCDA</name>
<dbReference type="AlphaFoldDB" id="A0A3M6TJ39"/>
<gene>
    <name evidence="2" type="ORF">pdam_00016827</name>
</gene>
<keyword evidence="1" id="KW-0812">Transmembrane</keyword>
<sequence length="774" mass="90849">MFTALTMENGYKQGRGSAVTITPVGFGSKNFTTKKKSRKLVPILFMVIVPLLICFILVMIFFFAAKIPPPKPYTSPCLASEEANRTNLTNVLKKIHRQYFFELHPEKIYQMARVKPEDIRMYFRPYDPTPNATKNRTDVAMELRRELNALKFNKTLLKLRERKAVHVANTILENNFGWSPYFQDYYNGDWLLGPDIFCWQPVCDVFYHLNRVFDHFKPRNMTELEKLKDLFEGYNRTFNRYVENWKLGARTGYVKTNEACKAGLFVIKYQKYRAYALKNEAAIYDEPFAKILLNTSYFEHLSKRVNDSWKEVFLMNVTEYFRWSLVHNIAKAVVHMLRFLEHEYLRNCPSDENIISGLGKVPLRFLYYDDIPDTSQLAFHRLPTGEELSGPKTYQTLMKYFATLDISPADLRERAWTRLNELYKQAVDVAKRYTGEKDNRTAITAFKAVLRHSNMSFNNKPFPANESDENAYIKCYDDKSAQGYCPERWKAMQKWIENTVETMKNNIGPVYKPLFYRSGPKNTVPVCPVDVISWFHPHVRFHGYAPGSKDCKVNATQGLPFFADNFGPKWTEFTTTAHEQLPGHHLEVHSYIEYFEDSCNDPIHWLEKANFFPGFTEGWTTYVEYQLLPQDTNLYSDNQDKEILLQRYGMIYYQLLAALRAIVDIDLNFNQTPEITVLDMYNEYVWEDNTDLAKKDVLRSQSVPGYVTSYMIGQMEISRVRGIAERELGRNFNLEEFHYELLRQGEFPLRYLEEHIRDYIACKKDPTIEGCKEF</sequence>
<organism evidence="2 3">
    <name type="scientific">Pocillopora damicornis</name>
    <name type="common">Cauliflower coral</name>
    <name type="synonym">Millepora damicornis</name>
    <dbReference type="NCBI Taxonomy" id="46731"/>
    <lineage>
        <taxon>Eukaryota</taxon>
        <taxon>Metazoa</taxon>
        <taxon>Cnidaria</taxon>
        <taxon>Anthozoa</taxon>
        <taxon>Hexacorallia</taxon>
        <taxon>Scleractinia</taxon>
        <taxon>Astrocoeniina</taxon>
        <taxon>Pocilloporidae</taxon>
        <taxon>Pocillopora</taxon>
    </lineage>
</organism>
<keyword evidence="1" id="KW-0472">Membrane</keyword>
<evidence type="ECO:0000313" key="2">
    <source>
        <dbReference type="EMBL" id="RMX41390.1"/>
    </source>
</evidence>
<comment type="caution">
    <text evidence="2">The sequence shown here is derived from an EMBL/GenBank/DDBJ whole genome shotgun (WGS) entry which is preliminary data.</text>
</comment>
<keyword evidence="3" id="KW-1185">Reference proteome</keyword>
<dbReference type="PANTHER" id="PTHR33361">
    <property type="entry name" value="GLR0591 PROTEIN"/>
    <property type="match status" value="1"/>
</dbReference>
<proteinExistence type="predicted"/>
<dbReference type="InterPro" id="IPR010281">
    <property type="entry name" value="DUF885"/>
</dbReference>
<keyword evidence="1" id="KW-1133">Transmembrane helix</keyword>
<dbReference type="EMBL" id="RCHS01003500">
    <property type="protein sequence ID" value="RMX41390.1"/>
    <property type="molecule type" value="Genomic_DNA"/>
</dbReference>
<evidence type="ECO:0000256" key="1">
    <source>
        <dbReference type="SAM" id="Phobius"/>
    </source>
</evidence>
<feature type="transmembrane region" description="Helical" evidence="1">
    <location>
        <begin position="43"/>
        <end position="65"/>
    </location>
</feature>
<dbReference type="OrthoDB" id="5983683at2759"/>
<evidence type="ECO:0000313" key="3">
    <source>
        <dbReference type="Proteomes" id="UP000275408"/>
    </source>
</evidence>
<dbReference type="PANTHER" id="PTHR33361:SF2">
    <property type="entry name" value="DUF885 DOMAIN-CONTAINING PROTEIN"/>
    <property type="match status" value="1"/>
</dbReference>
<accession>A0A3M6TJ39</accession>
<dbReference type="Pfam" id="PF05960">
    <property type="entry name" value="DUF885"/>
    <property type="match status" value="1"/>
</dbReference>